<sequence length="101" mass="12427">MNPANLLTIESLPAKWMDKDEVMLHACFQLLVDCIEKEEIHKYTDWSHTELHRNVKEEMDVLYKWWKERSKMEHIEVDEKQQEADNEKLIRLIKIRKYLWT</sequence>
<dbReference type="AlphaFoldDB" id="A0AAW9S1W9"/>
<comment type="caution">
    <text evidence="1">The sequence shown here is derived from an EMBL/GenBank/DDBJ whole genome shotgun (WGS) entry which is preliminary data.</text>
</comment>
<gene>
    <name evidence="1" type="ORF">AAG747_14725</name>
</gene>
<organism evidence="1 2">
    <name type="scientific">Rapidithrix thailandica</name>
    <dbReference type="NCBI Taxonomy" id="413964"/>
    <lineage>
        <taxon>Bacteria</taxon>
        <taxon>Pseudomonadati</taxon>
        <taxon>Bacteroidota</taxon>
        <taxon>Cytophagia</taxon>
        <taxon>Cytophagales</taxon>
        <taxon>Flammeovirgaceae</taxon>
        <taxon>Rapidithrix</taxon>
    </lineage>
</organism>
<reference evidence="1 2" key="1">
    <citation type="submission" date="2024-04" db="EMBL/GenBank/DDBJ databases">
        <title>Novel genus in family Flammeovirgaceae.</title>
        <authorList>
            <person name="Nguyen T.H."/>
            <person name="Vuong T.Q."/>
            <person name="Le H."/>
            <person name="Kim S.-G."/>
        </authorList>
    </citation>
    <scope>NUCLEOTIDE SEQUENCE [LARGE SCALE GENOMIC DNA]</scope>
    <source>
        <strain evidence="1 2">JCM 23209</strain>
    </source>
</reference>
<accession>A0AAW9S1W9</accession>
<name>A0AAW9S1W9_9BACT</name>
<keyword evidence="2" id="KW-1185">Reference proteome</keyword>
<dbReference type="EMBL" id="JBDKWZ010000007">
    <property type="protein sequence ID" value="MEN7549175.1"/>
    <property type="molecule type" value="Genomic_DNA"/>
</dbReference>
<protein>
    <submittedName>
        <fullName evidence="1">Uncharacterized protein</fullName>
    </submittedName>
</protein>
<dbReference type="RefSeq" id="WP_346821944.1">
    <property type="nucleotide sequence ID" value="NZ_JBDKWZ010000007.1"/>
</dbReference>
<evidence type="ECO:0000313" key="2">
    <source>
        <dbReference type="Proteomes" id="UP001403385"/>
    </source>
</evidence>
<evidence type="ECO:0000313" key="1">
    <source>
        <dbReference type="EMBL" id="MEN7549175.1"/>
    </source>
</evidence>
<dbReference type="Proteomes" id="UP001403385">
    <property type="component" value="Unassembled WGS sequence"/>
</dbReference>
<proteinExistence type="predicted"/>